<dbReference type="InterPro" id="IPR053905">
    <property type="entry name" value="EF-G-like_DII"/>
</dbReference>
<evidence type="ECO:0000256" key="3">
    <source>
        <dbReference type="ARBA" id="ARBA00022768"/>
    </source>
</evidence>
<dbReference type="PANTHER" id="PTHR43261:SF7">
    <property type="entry name" value="ELONGATION FACTOR G-LIKE PROTEIN"/>
    <property type="match status" value="1"/>
</dbReference>
<dbReference type="InterPro" id="IPR041095">
    <property type="entry name" value="EFG_II"/>
</dbReference>
<dbReference type="GO" id="GO:0003924">
    <property type="term" value="F:GTPase activity"/>
    <property type="evidence" value="ECO:0007669"/>
    <property type="project" value="InterPro"/>
</dbReference>
<dbReference type="Gene3D" id="3.30.230.10">
    <property type="match status" value="1"/>
</dbReference>
<dbReference type="GO" id="GO:0032790">
    <property type="term" value="P:ribosome disassembly"/>
    <property type="evidence" value="ECO:0007669"/>
    <property type="project" value="TreeGrafter"/>
</dbReference>
<evidence type="ECO:0000313" key="9">
    <source>
        <dbReference type="Proteomes" id="UP000069205"/>
    </source>
</evidence>
<dbReference type="PANTHER" id="PTHR43261">
    <property type="entry name" value="TRANSLATION ELONGATION FACTOR G-RELATED"/>
    <property type="match status" value="1"/>
</dbReference>
<dbReference type="InterPro" id="IPR014721">
    <property type="entry name" value="Ribsml_uS5_D2-typ_fold_subgr"/>
</dbReference>
<dbReference type="Gene3D" id="3.30.70.240">
    <property type="match status" value="1"/>
</dbReference>
<evidence type="ECO:0000256" key="1">
    <source>
        <dbReference type="ARBA" id="ARBA00017872"/>
    </source>
</evidence>
<dbReference type="InterPro" id="IPR035647">
    <property type="entry name" value="EFG_III/V"/>
</dbReference>
<comment type="function">
    <text evidence="6">Catalyzes the GTP-dependent ribosomal translocation step during translation elongation. During this step, the ribosome changes from the pre-translocational (PRE) to the post-translocational (POST) state as the newly formed A-site-bound peptidyl-tRNA and P-site-bound deacylated tRNA move to the P and E sites, respectively. Catalyzes the coordinated movement of the two tRNA molecules, the mRNA and conformational changes in the ribosome.</text>
</comment>
<dbReference type="InterPro" id="IPR000795">
    <property type="entry name" value="T_Tr_GTP-bd_dom"/>
</dbReference>
<dbReference type="NCBIfam" id="NF009891">
    <property type="entry name" value="PRK13351.1-1"/>
    <property type="match status" value="1"/>
</dbReference>
<dbReference type="OrthoDB" id="9801591at2"/>
<accession>A0A0K2GC98</accession>
<organism evidence="8 9">
    <name type="scientific">Nitrospira moscoviensis</name>
    <dbReference type="NCBI Taxonomy" id="42253"/>
    <lineage>
        <taxon>Bacteria</taxon>
        <taxon>Pseudomonadati</taxon>
        <taxon>Nitrospirota</taxon>
        <taxon>Nitrospiria</taxon>
        <taxon>Nitrospirales</taxon>
        <taxon>Nitrospiraceae</taxon>
        <taxon>Nitrospira</taxon>
    </lineage>
</organism>
<dbReference type="Pfam" id="PF22042">
    <property type="entry name" value="EF-G_D2"/>
    <property type="match status" value="1"/>
</dbReference>
<dbReference type="FunFam" id="3.30.70.240:FF:000001">
    <property type="entry name" value="Elongation factor G"/>
    <property type="match status" value="1"/>
</dbReference>
<dbReference type="SUPFAM" id="SSF54980">
    <property type="entry name" value="EF-G C-terminal domain-like"/>
    <property type="match status" value="2"/>
</dbReference>
<keyword evidence="5" id="KW-0342">GTP-binding</keyword>
<dbReference type="InterPro" id="IPR009000">
    <property type="entry name" value="Transl_B-barrel_sf"/>
</dbReference>
<dbReference type="InterPro" id="IPR009022">
    <property type="entry name" value="EFG_III"/>
</dbReference>
<evidence type="ECO:0000256" key="5">
    <source>
        <dbReference type="ARBA" id="ARBA00023134"/>
    </source>
</evidence>
<dbReference type="SUPFAM" id="SSF50447">
    <property type="entry name" value="Translation proteins"/>
    <property type="match status" value="1"/>
</dbReference>
<dbReference type="GO" id="GO:0005525">
    <property type="term" value="F:GTP binding"/>
    <property type="evidence" value="ECO:0007669"/>
    <property type="project" value="UniProtKB-KW"/>
</dbReference>
<dbReference type="Pfam" id="PF14492">
    <property type="entry name" value="EFG_III"/>
    <property type="match status" value="1"/>
</dbReference>
<evidence type="ECO:0000256" key="2">
    <source>
        <dbReference type="ARBA" id="ARBA00022741"/>
    </source>
</evidence>
<reference evidence="8 9" key="1">
    <citation type="journal article" date="2015" name="Proc. Natl. Acad. Sci. U.S.A.">
        <title>Expanded metabolic versatility of ubiquitous nitrite-oxidizing bacteria from the genus Nitrospira.</title>
        <authorList>
            <person name="Koch H."/>
            <person name="Lucker S."/>
            <person name="Albertsen M."/>
            <person name="Kitzinger K."/>
            <person name="Herbold C."/>
            <person name="Spieck E."/>
            <person name="Nielsen P.H."/>
            <person name="Wagner M."/>
            <person name="Daims H."/>
        </authorList>
    </citation>
    <scope>NUCLEOTIDE SEQUENCE [LARGE SCALE GENOMIC DNA]</scope>
    <source>
        <strain evidence="8 9">NSP M-1</strain>
    </source>
</reference>
<dbReference type="InterPro" id="IPR020568">
    <property type="entry name" value="Ribosomal_Su5_D2-typ_SF"/>
</dbReference>
<dbReference type="Proteomes" id="UP000069205">
    <property type="component" value="Chromosome"/>
</dbReference>
<dbReference type="SMART" id="SM00838">
    <property type="entry name" value="EFG_C"/>
    <property type="match status" value="1"/>
</dbReference>
<dbReference type="PATRIC" id="fig|42253.5.peg.2029"/>
<dbReference type="STRING" id="42253.NITMOv2_2057"/>
<dbReference type="InterPro" id="IPR035649">
    <property type="entry name" value="EFG_V"/>
</dbReference>
<name>A0A0K2GC98_NITMO</name>
<dbReference type="CDD" id="cd03713">
    <property type="entry name" value="EFG_mtEFG_C"/>
    <property type="match status" value="1"/>
</dbReference>
<dbReference type="CDD" id="cd01434">
    <property type="entry name" value="EFG_mtEFG1_IV"/>
    <property type="match status" value="1"/>
</dbReference>
<dbReference type="SMART" id="SM00889">
    <property type="entry name" value="EFG_IV"/>
    <property type="match status" value="1"/>
</dbReference>
<dbReference type="EMBL" id="CP011801">
    <property type="protein sequence ID" value="ALA58474.1"/>
    <property type="molecule type" value="Genomic_DNA"/>
</dbReference>
<dbReference type="InterPro" id="IPR027417">
    <property type="entry name" value="P-loop_NTPase"/>
</dbReference>
<evidence type="ECO:0000256" key="4">
    <source>
        <dbReference type="ARBA" id="ARBA00022917"/>
    </source>
</evidence>
<dbReference type="GO" id="GO:0003746">
    <property type="term" value="F:translation elongation factor activity"/>
    <property type="evidence" value="ECO:0007669"/>
    <property type="project" value="UniProtKB-KW"/>
</dbReference>
<dbReference type="FunFam" id="3.30.230.10:FF:000003">
    <property type="entry name" value="Elongation factor G"/>
    <property type="match status" value="1"/>
</dbReference>
<dbReference type="CDD" id="cd04088">
    <property type="entry name" value="EFG_mtEFG_II"/>
    <property type="match status" value="1"/>
</dbReference>
<keyword evidence="3 8" id="KW-0251">Elongation factor</keyword>
<dbReference type="InterPro" id="IPR047872">
    <property type="entry name" value="EFG_IV"/>
</dbReference>
<dbReference type="Pfam" id="PF03764">
    <property type="entry name" value="EFG_IV"/>
    <property type="match status" value="1"/>
</dbReference>
<dbReference type="CDD" id="cd16262">
    <property type="entry name" value="EFG_III"/>
    <property type="match status" value="1"/>
</dbReference>
<dbReference type="InterPro" id="IPR005517">
    <property type="entry name" value="Transl_elong_EFG/EF2_IV"/>
</dbReference>
<dbReference type="NCBIfam" id="NF009381">
    <property type="entry name" value="PRK12740.1-5"/>
    <property type="match status" value="1"/>
</dbReference>
<dbReference type="PROSITE" id="PS51722">
    <property type="entry name" value="G_TR_2"/>
    <property type="match status" value="1"/>
</dbReference>
<dbReference type="Pfam" id="PF00679">
    <property type="entry name" value="EFG_C"/>
    <property type="match status" value="1"/>
</dbReference>
<feature type="domain" description="Tr-type G" evidence="7">
    <location>
        <begin position="7"/>
        <end position="280"/>
    </location>
</feature>
<dbReference type="InterPro" id="IPR000640">
    <property type="entry name" value="EFG_V-like"/>
</dbReference>
<keyword evidence="4" id="KW-0648">Protein biosynthesis</keyword>
<dbReference type="SUPFAM" id="SSF52540">
    <property type="entry name" value="P-loop containing nucleoside triphosphate hydrolases"/>
    <property type="match status" value="1"/>
</dbReference>
<protein>
    <recommendedName>
        <fullName evidence="1">Elongation factor G</fullName>
    </recommendedName>
</protein>
<evidence type="ECO:0000313" key="8">
    <source>
        <dbReference type="EMBL" id="ALA58474.1"/>
    </source>
</evidence>
<dbReference type="Gene3D" id="3.40.50.300">
    <property type="entry name" value="P-loop containing nucleotide triphosphate hydrolases"/>
    <property type="match status" value="1"/>
</dbReference>
<gene>
    <name evidence="8" type="primary">fusA</name>
    <name evidence="8" type="ORF">NITMOv2_2057</name>
</gene>
<dbReference type="RefSeq" id="WP_053379638.1">
    <property type="nucleotide sequence ID" value="NZ_CP011801.1"/>
</dbReference>
<evidence type="ECO:0000259" key="7">
    <source>
        <dbReference type="PROSITE" id="PS51722"/>
    </source>
</evidence>
<dbReference type="SUPFAM" id="SSF54211">
    <property type="entry name" value="Ribosomal protein S5 domain 2-like"/>
    <property type="match status" value="1"/>
</dbReference>
<dbReference type="Gene3D" id="2.40.30.10">
    <property type="entry name" value="Translation factors"/>
    <property type="match status" value="1"/>
</dbReference>
<dbReference type="KEGG" id="nmv:NITMOv2_2057"/>
<dbReference type="NCBIfam" id="NF009379">
    <property type="entry name" value="PRK12740.1-3"/>
    <property type="match status" value="1"/>
</dbReference>
<proteinExistence type="predicted"/>
<keyword evidence="2" id="KW-0547">Nucleotide-binding</keyword>
<keyword evidence="9" id="KW-1185">Reference proteome</keyword>
<dbReference type="AlphaFoldDB" id="A0A0K2GC98"/>
<evidence type="ECO:0000256" key="6">
    <source>
        <dbReference type="ARBA" id="ARBA00024731"/>
    </source>
</evidence>
<sequence>MEAPRVEPVRNVAIVSSAGAGKTSLSEALLYVSGAIPTLGSVPHGTTVSDFEPEELHHHSSASTSLLHYRWGTITINLLDPPGALSLLGEPLAALRAVDAVIIVLNGQAGVRTELARVWARIHALALPCLVFVNGLDREGVSFPEALEVCRKQLDCPPVPMTLPLNPGPGIDAVLDVRRGTLIRSGPASPKADQLPIPPELEGLYRDARKQLIEAVAESDEQLLEAYVGQGDLSHEDLLRGLRADVLTRQFLPVYAGSAIRNVGVWSIADAIETLLPSPEERAAGHPFEGRHPETGEVGVRKGNATEPFSAYVFKTLIDPFVGRLSYCRVVSGTVQADTTVFNATRHVREKLGHFYAVLGKRHTAVSAARAGEIIAIGKLKDTQAGDTLCQESDPICYPGLDLPRPVLSFAIDAKSKAEIDKVSLGLHKLIEEDPTLAFVRNADTKEMVLSGLGQLHIDLALEKLHRKFGADVTLHTPKIPYRETIKTAAQAQGKYKKQTGGHGQYGDCWLELTPLPRGEGFVFESRVVGGAIPRNFIPAIEKGVVEAMHEGVLSGFPVVDVRVAVYDGSYHVVDSSEMSFKIAGSMAFKKAMESAHPVLLEPMMTVEIDVPTDAVGAVMGDLNARRGRILSVRANDHAEQITALVPLAEMLKYAPALNAMTGGRGSYVMDFARYEEVPRELAGKLIEQHKADRQAVAAH</sequence>
<dbReference type="Gene3D" id="3.30.70.870">
    <property type="entry name" value="Elongation Factor G (Translational Gtpase), domain 3"/>
    <property type="match status" value="1"/>
</dbReference>
<dbReference type="Pfam" id="PF00009">
    <property type="entry name" value="GTP_EFTU"/>
    <property type="match status" value="1"/>
</dbReference>